<organism evidence="2 3">
    <name type="scientific">Linum trigynum</name>
    <dbReference type="NCBI Taxonomy" id="586398"/>
    <lineage>
        <taxon>Eukaryota</taxon>
        <taxon>Viridiplantae</taxon>
        <taxon>Streptophyta</taxon>
        <taxon>Embryophyta</taxon>
        <taxon>Tracheophyta</taxon>
        <taxon>Spermatophyta</taxon>
        <taxon>Magnoliopsida</taxon>
        <taxon>eudicotyledons</taxon>
        <taxon>Gunneridae</taxon>
        <taxon>Pentapetalae</taxon>
        <taxon>rosids</taxon>
        <taxon>fabids</taxon>
        <taxon>Malpighiales</taxon>
        <taxon>Linaceae</taxon>
        <taxon>Linum</taxon>
    </lineage>
</organism>
<feature type="region of interest" description="Disordered" evidence="1">
    <location>
        <begin position="40"/>
        <end position="74"/>
    </location>
</feature>
<evidence type="ECO:0000313" key="3">
    <source>
        <dbReference type="Proteomes" id="UP001497516"/>
    </source>
</evidence>
<gene>
    <name evidence="2" type="ORF">LTRI10_LOCUS47957</name>
</gene>
<name>A0AAV2GFF0_9ROSI</name>
<feature type="compositionally biased region" description="Pro residues" evidence="1">
    <location>
        <begin position="48"/>
        <end position="60"/>
    </location>
</feature>
<evidence type="ECO:0000256" key="1">
    <source>
        <dbReference type="SAM" id="MobiDB-lite"/>
    </source>
</evidence>
<dbReference type="AlphaFoldDB" id="A0AAV2GFF0"/>
<dbReference type="EMBL" id="OZ034821">
    <property type="protein sequence ID" value="CAL1408355.1"/>
    <property type="molecule type" value="Genomic_DNA"/>
</dbReference>
<protein>
    <submittedName>
        <fullName evidence="2">Uncharacterized protein</fullName>
    </submittedName>
</protein>
<accession>A0AAV2GFF0</accession>
<proteinExistence type="predicted"/>
<keyword evidence="3" id="KW-1185">Reference proteome</keyword>
<sequence>MAVISRSKKFVVDLLKPVLLLLLVLVLFMAVQSAESRRLLQTGTQSPPLRPTLSPGPPPVYRARSSVSAPGRKG</sequence>
<dbReference type="Proteomes" id="UP001497516">
    <property type="component" value="Chromosome 8"/>
</dbReference>
<evidence type="ECO:0000313" key="2">
    <source>
        <dbReference type="EMBL" id="CAL1408355.1"/>
    </source>
</evidence>
<reference evidence="2 3" key="1">
    <citation type="submission" date="2024-04" db="EMBL/GenBank/DDBJ databases">
        <authorList>
            <person name="Fracassetti M."/>
        </authorList>
    </citation>
    <scope>NUCLEOTIDE SEQUENCE [LARGE SCALE GENOMIC DNA]</scope>
</reference>